<evidence type="ECO:0000313" key="2">
    <source>
        <dbReference type="WBParaSite" id="PDA_v2.g29182.t1"/>
    </source>
</evidence>
<dbReference type="AlphaFoldDB" id="A0A914QC56"/>
<evidence type="ECO:0000313" key="1">
    <source>
        <dbReference type="Proteomes" id="UP000887578"/>
    </source>
</evidence>
<dbReference type="Proteomes" id="UP000887578">
    <property type="component" value="Unplaced"/>
</dbReference>
<sequence length="702" mass="80472">MNNKTERYNKCIKTLTLDEIYLYSFKRNNSYNISALSVFEDVDDNLHDAILTCVCRDTYDPIFFISPFLNKGTFEDVYFYCVLGNPESFGIYDDYEIYDNFLFEYIKTIPNTLMTPLKDDDNSEVGCYDEDGFLTKSIGNQKTCFFALEVKDSESFHESEIVYSGPLIYSQLSNFVPNVSFFTLDAEPSCYTSVKNTTFKPNDSCIYILSDSVFLCCCSQEHKNCKIQKEKLYCAPSVSSNTSYEWFDSSGLSFEYNRTPMLTYLNESVNYACGIKISTKAVNYTVNVFVYYFAKFEVEYISLNSCSDETTVDISESRFCSSVAEKPQNIEIQKCCKSGHFCNLHLTSIEQGELKLHKCSYKPDVSFHFDEISTCELYYDLTLQKRVYHHENFTTKIIHRTWYKNYSRKITFESKLLVSYHCYYIYAEIINVDSKECSEQPGLIKPFYHCTCEYLNCDAEGIVMRVPDTKFICQHLVKTDFKNAKNGVKDFDKKGKWICYVQIDFYFEGSKVNAGHLDIEKDKTKECLIRDIYQNDFCCVKIVNIEQKDTDCTVEKLLKQYNVSKHSKRNPSENHDANSQYITCLSKDILNIESESCPKTGGCFSTRILLPSGITSTDAIEPAGCLGYAEKYATLNLPLTSLSLGCRTNENSNCCSVVYGPNGEQRIVCCCNENDGNGFCNTNLKEVPQSVGRSIKSFKSLN</sequence>
<protein>
    <submittedName>
        <fullName evidence="2">Ig-like domain-containing protein</fullName>
    </submittedName>
</protein>
<reference evidence="2" key="1">
    <citation type="submission" date="2022-11" db="UniProtKB">
        <authorList>
            <consortium name="WormBaseParasite"/>
        </authorList>
    </citation>
    <scope>IDENTIFICATION</scope>
</reference>
<proteinExistence type="predicted"/>
<keyword evidence="1" id="KW-1185">Reference proteome</keyword>
<accession>A0A914QC56</accession>
<dbReference type="WBParaSite" id="PDA_v2.g29182.t1">
    <property type="protein sequence ID" value="PDA_v2.g29182.t1"/>
    <property type="gene ID" value="PDA_v2.g29182"/>
</dbReference>
<organism evidence="1 2">
    <name type="scientific">Panagrolaimus davidi</name>
    <dbReference type="NCBI Taxonomy" id="227884"/>
    <lineage>
        <taxon>Eukaryota</taxon>
        <taxon>Metazoa</taxon>
        <taxon>Ecdysozoa</taxon>
        <taxon>Nematoda</taxon>
        <taxon>Chromadorea</taxon>
        <taxon>Rhabditida</taxon>
        <taxon>Tylenchina</taxon>
        <taxon>Panagrolaimomorpha</taxon>
        <taxon>Panagrolaimoidea</taxon>
        <taxon>Panagrolaimidae</taxon>
        <taxon>Panagrolaimus</taxon>
    </lineage>
</organism>
<name>A0A914QC56_9BILA</name>